<dbReference type="GO" id="GO:0043190">
    <property type="term" value="C:ATP-binding cassette (ABC) transporter complex"/>
    <property type="evidence" value="ECO:0007669"/>
    <property type="project" value="InterPro"/>
</dbReference>
<dbReference type="eggNOG" id="COG0747">
    <property type="taxonomic scope" value="Bacteria"/>
</dbReference>
<evidence type="ECO:0000256" key="1">
    <source>
        <dbReference type="SAM" id="SignalP"/>
    </source>
</evidence>
<dbReference type="HOGENOM" id="CLU_017028_8_3_0"/>
<dbReference type="EMBL" id="CP000702">
    <property type="protein sequence ID" value="ABQ46872.1"/>
    <property type="molecule type" value="Genomic_DNA"/>
</dbReference>
<dbReference type="InterPro" id="IPR000914">
    <property type="entry name" value="SBP_5_dom"/>
</dbReference>
<reference evidence="4" key="1">
    <citation type="submission" date="2007-05" db="EMBL/GenBank/DDBJ databases">
        <title>Complete sequence of Thermotoga petrophila RKU-1.</title>
        <authorList>
            <consortium name="US DOE Joint Genome Institute"/>
            <person name="Copeland A."/>
            <person name="Lucas S."/>
            <person name="Lapidus A."/>
            <person name="Barry K."/>
            <person name="Glavina del Rio T."/>
            <person name="Dalin E."/>
            <person name="Tice H."/>
            <person name="Pitluck S."/>
            <person name="Sims D."/>
            <person name="Brettin T."/>
            <person name="Bruce D."/>
            <person name="Detter J.C."/>
            <person name="Han C."/>
            <person name="Tapia R."/>
            <person name="Schmutz J."/>
            <person name="Larimer F."/>
            <person name="Land M."/>
            <person name="Hauser L."/>
            <person name="Kyrpides N."/>
            <person name="Mikhailova N."/>
            <person name="Nelson K."/>
            <person name="Gogarten J.P."/>
            <person name="Noll K."/>
            <person name="Richardson P."/>
        </authorList>
    </citation>
    <scope>NUCLEOTIDE SEQUENCE [LARGE SCALE GENOMIC DNA]</scope>
    <source>
        <strain evidence="4">ATCC BAA-488 / DSM 13995 / JCM 10881 / RKU-1</strain>
    </source>
</reference>
<dbReference type="FunFam" id="3.90.76.10:FF:000014">
    <property type="entry name" value="Extracellular solute-binding protein family 5"/>
    <property type="match status" value="1"/>
</dbReference>
<dbReference type="AlphaFoldDB" id="A5IKZ9"/>
<dbReference type="Gene3D" id="3.40.190.10">
    <property type="entry name" value="Periplasmic binding protein-like II"/>
    <property type="match status" value="1"/>
</dbReference>
<dbReference type="FunFam" id="3.40.190.10:FF:000331">
    <property type="entry name" value="Extracellular solute-binding protein family 5"/>
    <property type="match status" value="1"/>
</dbReference>
<keyword evidence="1" id="KW-0732">Signal</keyword>
<dbReference type="PANTHER" id="PTHR30290:SF65">
    <property type="entry name" value="MONOACYL PHOSPHATIDYLINOSITOL TETRAMANNOSIDE-BINDING PROTEIN LPQW-RELATED"/>
    <property type="match status" value="1"/>
</dbReference>
<sequence length="625" mass="71925">MKKFLVVLFVVSMFSLFFAQLPPNIPRNETFIAQVLTGRAANPTNFNVWTGWVWQDRGVQNLLLEPLWYVDFATGEIINALAESLPTYNSDFTELTIKLRKGVYWSDGEPFTADDVVFTIETIMSTPAFGYHQELVNEVENVEKLDDYTVKIKLKRPNARFHTYFLDRWGGIRPMPKHVFEKVEDPVNFEFNPPVGTGPYVLHSVDPGGYWTLWQRREDWDRTPTGMLFGMPQPKYVLFIDYGSPEKQVLAMAQHQLDEAILTIEALKAVLNRVKTARAWRKNFPWTVNNDPCVTGFVFNTAKEPFNNIEVRWALTLAIDIVEYAANAFDGAVTLSPIHIPLSTAYYNWYFARLEDWLKNYEIDLGNGEKFKPYDPEAGLRLAEYAKKRGYSVPDNPEIIKRTFGPGWWKYAPDVAAKLLEKNGFYRDKNGKWHLPNGDLWQITIIAPTNPSDPAYRNAFALSQAWKKFGIDAVVQTSENANSFGSEGNFDVHTAWPAAEPWGGHPDLYRTLYPFHSEYVVPIGENATWGNYCRWSDPRLDKIIEELKNTPWGNTQKLIELGTEALKIIVEGLPSVPTFNYPGVIAWDEYYWTNYPGAENPYSQPYQHWPNFKYMLPKLKPTGRK</sequence>
<dbReference type="Pfam" id="PF00496">
    <property type="entry name" value="SBP_bac_5"/>
    <property type="match status" value="1"/>
</dbReference>
<dbReference type="Proteomes" id="UP000006558">
    <property type="component" value="Chromosome"/>
</dbReference>
<accession>A5IKZ9</accession>
<dbReference type="CDD" id="cd08509">
    <property type="entry name" value="PBP2_TmCBP_oligosaccharides_like"/>
    <property type="match status" value="1"/>
</dbReference>
<dbReference type="RefSeq" id="WP_011943437.1">
    <property type="nucleotide sequence ID" value="NC_009486.1"/>
</dbReference>
<dbReference type="PANTHER" id="PTHR30290">
    <property type="entry name" value="PERIPLASMIC BINDING COMPONENT OF ABC TRANSPORTER"/>
    <property type="match status" value="1"/>
</dbReference>
<organism evidence="3 4">
    <name type="scientific">Thermotoga petrophila (strain ATCC BAA-488 / DSM 13995 / JCM 10881 / RKU-1)</name>
    <dbReference type="NCBI Taxonomy" id="390874"/>
    <lineage>
        <taxon>Bacteria</taxon>
        <taxon>Thermotogati</taxon>
        <taxon>Thermotogota</taxon>
        <taxon>Thermotogae</taxon>
        <taxon>Thermotogales</taxon>
        <taxon>Thermotogaceae</taxon>
        <taxon>Thermotoga</taxon>
    </lineage>
</organism>
<reference evidence="3 4" key="2">
    <citation type="journal article" date="2009" name="Proc. Natl. Acad. Sci. U.S.A.">
        <title>On the chimeric nature, thermophilic origin, and phylogenetic placement of the Thermotogales.</title>
        <authorList>
            <person name="Zhaxybayeva O."/>
            <person name="Swithers K.S."/>
            <person name="Lapierre P."/>
            <person name="Fournier G.P."/>
            <person name="Bickhart D.M."/>
            <person name="DeBoy R.T."/>
            <person name="Nelson K.E."/>
            <person name="Nesbo C.L."/>
            <person name="Doolittle W.F."/>
            <person name="Gogarten J.P."/>
            <person name="Noll K.M."/>
        </authorList>
    </citation>
    <scope>NUCLEOTIDE SEQUENCE [LARGE SCALE GENOMIC DNA]</scope>
    <source>
        <strain evidence="4">ATCC BAA-488 / DSM 13995 / JCM 10881 / RKU-1</strain>
    </source>
</reference>
<dbReference type="GO" id="GO:0015833">
    <property type="term" value="P:peptide transport"/>
    <property type="evidence" value="ECO:0007669"/>
    <property type="project" value="TreeGrafter"/>
</dbReference>
<proteinExistence type="predicted"/>
<feature type="signal peptide" evidence="1">
    <location>
        <begin position="1"/>
        <end position="19"/>
    </location>
</feature>
<protein>
    <submittedName>
        <fullName evidence="3">Extracellular solute-binding protein, family 5</fullName>
    </submittedName>
</protein>
<dbReference type="Gene3D" id="3.10.105.10">
    <property type="entry name" value="Dipeptide-binding Protein, Domain 3"/>
    <property type="match status" value="1"/>
</dbReference>
<evidence type="ECO:0000313" key="3">
    <source>
        <dbReference type="EMBL" id="ABQ46872.1"/>
    </source>
</evidence>
<dbReference type="FunFam" id="3.10.105.10:FF:000044">
    <property type="entry name" value="Extracellular solute-binding protein, family 5"/>
    <property type="match status" value="1"/>
</dbReference>
<gene>
    <name evidence="3" type="ordered locus">Tpet_0853</name>
</gene>
<dbReference type="GO" id="GO:0042597">
    <property type="term" value="C:periplasmic space"/>
    <property type="evidence" value="ECO:0007669"/>
    <property type="project" value="UniProtKB-ARBA"/>
</dbReference>
<dbReference type="STRING" id="390874.Tpet_0853"/>
<feature type="chain" id="PRO_5002684419" evidence="1">
    <location>
        <begin position="20"/>
        <end position="625"/>
    </location>
</feature>
<feature type="domain" description="Solute-binding protein family 5" evidence="2">
    <location>
        <begin position="76"/>
        <end position="514"/>
    </location>
</feature>
<dbReference type="InterPro" id="IPR030678">
    <property type="entry name" value="Peptide/Ni-bd"/>
</dbReference>
<dbReference type="GO" id="GO:1904680">
    <property type="term" value="F:peptide transmembrane transporter activity"/>
    <property type="evidence" value="ECO:0007669"/>
    <property type="project" value="TreeGrafter"/>
</dbReference>
<evidence type="ECO:0000259" key="2">
    <source>
        <dbReference type="Pfam" id="PF00496"/>
    </source>
</evidence>
<evidence type="ECO:0000313" key="4">
    <source>
        <dbReference type="Proteomes" id="UP000006558"/>
    </source>
</evidence>
<dbReference type="KEGG" id="tpt:Tpet_0853"/>
<dbReference type="InterPro" id="IPR039424">
    <property type="entry name" value="SBP_5"/>
</dbReference>
<dbReference type="FunFam" id="3.10.105.10:FF:000026">
    <property type="entry name" value="Extracellular solute-binding protein, family 5"/>
    <property type="match status" value="1"/>
</dbReference>
<dbReference type="SUPFAM" id="SSF53850">
    <property type="entry name" value="Periplasmic binding protein-like II"/>
    <property type="match status" value="1"/>
</dbReference>
<dbReference type="PIRSF" id="PIRSF002741">
    <property type="entry name" value="MppA"/>
    <property type="match status" value="1"/>
</dbReference>
<name>A5IKZ9_THEP1</name>